<evidence type="ECO:0000256" key="6">
    <source>
        <dbReference type="ARBA" id="ARBA00022889"/>
    </source>
</evidence>
<evidence type="ECO:0000256" key="12">
    <source>
        <dbReference type="PROSITE-ProRule" id="PRU00803"/>
    </source>
</evidence>
<keyword evidence="10 13" id="KW-0675">Receptor</keyword>
<keyword evidence="3 13" id="KW-0812">Transmembrane</keyword>
<protein>
    <submittedName>
        <fullName evidence="18">Integrin alpha-8</fullName>
    </submittedName>
</protein>
<evidence type="ECO:0000256" key="2">
    <source>
        <dbReference type="ARBA" id="ARBA00008054"/>
    </source>
</evidence>
<evidence type="ECO:0000256" key="13">
    <source>
        <dbReference type="RuleBase" id="RU003762"/>
    </source>
</evidence>
<evidence type="ECO:0000256" key="1">
    <source>
        <dbReference type="ARBA" id="ARBA00004479"/>
    </source>
</evidence>
<dbReference type="PANTHER" id="PTHR23220">
    <property type="entry name" value="INTEGRIN ALPHA"/>
    <property type="match status" value="1"/>
</dbReference>
<dbReference type="Proteomes" id="UP000515154">
    <property type="component" value="Linkage group LG9"/>
</dbReference>
<evidence type="ECO:0000256" key="3">
    <source>
        <dbReference type="ARBA" id="ARBA00022692"/>
    </source>
</evidence>
<dbReference type="Gene3D" id="1.20.5.930">
    <property type="entry name" value="Bicelle-embedded integrin alpha(iib) transmembrane segment"/>
    <property type="match status" value="1"/>
</dbReference>
<feature type="repeat" description="FG-GAP" evidence="12">
    <location>
        <begin position="276"/>
        <end position="339"/>
    </location>
</feature>
<feature type="chain" id="PRO_5028521043" evidence="13">
    <location>
        <begin position="27"/>
        <end position="1009"/>
    </location>
</feature>
<dbReference type="InterPro" id="IPR000413">
    <property type="entry name" value="Integrin_alpha"/>
</dbReference>
<feature type="domain" description="Integrin alpha first immunoglubulin-like" evidence="14">
    <location>
        <begin position="451"/>
        <end position="603"/>
    </location>
</feature>
<dbReference type="SUPFAM" id="SSF69179">
    <property type="entry name" value="Integrin domains"/>
    <property type="match status" value="3"/>
</dbReference>
<feature type="signal peptide" evidence="13">
    <location>
        <begin position="1"/>
        <end position="26"/>
    </location>
</feature>
<keyword evidence="4 13" id="KW-0732">Signal</keyword>
<keyword evidence="6 13" id="KW-0130">Cell adhesion</keyword>
<evidence type="ECO:0000256" key="11">
    <source>
        <dbReference type="ARBA" id="ARBA00023180"/>
    </source>
</evidence>
<comment type="subcellular location">
    <subcellularLocation>
        <location evidence="1 13">Membrane</location>
        <topology evidence="1 13">Single-pass type I membrane protein</topology>
    </subcellularLocation>
</comment>
<feature type="transmembrane region" description="Helical" evidence="13">
    <location>
        <begin position="963"/>
        <end position="988"/>
    </location>
</feature>
<keyword evidence="8 13" id="KW-0401">Integrin</keyword>
<dbReference type="Gene3D" id="2.60.40.1510">
    <property type="entry name" value="ntegrin, alpha v. Chain A, domain 3"/>
    <property type="match status" value="1"/>
</dbReference>
<comment type="similarity">
    <text evidence="2 13">Belongs to the integrin alpha chain family.</text>
</comment>
<dbReference type="InterPro" id="IPR032695">
    <property type="entry name" value="Integrin_dom_sf"/>
</dbReference>
<dbReference type="InterPro" id="IPR013517">
    <property type="entry name" value="FG-GAP"/>
</dbReference>
<dbReference type="GO" id="GO:0008305">
    <property type="term" value="C:integrin complex"/>
    <property type="evidence" value="ECO:0007669"/>
    <property type="project" value="InterPro"/>
</dbReference>
<dbReference type="SMART" id="SM00191">
    <property type="entry name" value="Int_alpha"/>
    <property type="match status" value="5"/>
</dbReference>
<dbReference type="PANTHER" id="PTHR23220:SF133">
    <property type="entry name" value="INTEGRIN ALPHA-PS2"/>
    <property type="match status" value="1"/>
</dbReference>
<keyword evidence="17" id="KW-1185">Reference proteome</keyword>
<dbReference type="GO" id="GO:0005178">
    <property type="term" value="F:integrin binding"/>
    <property type="evidence" value="ECO:0007669"/>
    <property type="project" value="TreeGrafter"/>
</dbReference>
<feature type="repeat" description="FG-GAP" evidence="12">
    <location>
        <begin position="223"/>
        <end position="275"/>
    </location>
</feature>
<accession>A0A6P7SRL7</accession>
<evidence type="ECO:0000259" key="14">
    <source>
        <dbReference type="Pfam" id="PF08441"/>
    </source>
</evidence>
<evidence type="ECO:0000256" key="4">
    <source>
        <dbReference type="ARBA" id="ARBA00022729"/>
    </source>
</evidence>
<evidence type="ECO:0000259" key="15">
    <source>
        <dbReference type="Pfam" id="PF20805"/>
    </source>
</evidence>
<feature type="repeat" description="FG-GAP" evidence="12">
    <location>
        <begin position="404"/>
        <end position="466"/>
    </location>
</feature>
<evidence type="ECO:0000256" key="9">
    <source>
        <dbReference type="ARBA" id="ARBA00023136"/>
    </source>
</evidence>
<dbReference type="Pfam" id="PF08441">
    <property type="entry name" value="Integrin_A_Ig_1"/>
    <property type="match status" value="1"/>
</dbReference>
<dbReference type="AlphaFoldDB" id="A0A6P7SRL7"/>
<keyword evidence="5" id="KW-0677">Repeat</keyword>
<dbReference type="InterPro" id="IPR013519">
    <property type="entry name" value="Int_alpha_beta-p"/>
</dbReference>
<evidence type="ECO:0000256" key="8">
    <source>
        <dbReference type="ARBA" id="ARBA00023037"/>
    </source>
</evidence>
<dbReference type="PRINTS" id="PR01185">
    <property type="entry name" value="INTEGRINA"/>
</dbReference>
<evidence type="ECO:0000256" key="10">
    <source>
        <dbReference type="ARBA" id="ARBA00023170"/>
    </source>
</evidence>
<dbReference type="Gene3D" id="2.130.10.130">
    <property type="entry name" value="Integrin alpha, N-terminal"/>
    <property type="match status" value="1"/>
</dbReference>
<dbReference type="GO" id="GO:0009897">
    <property type="term" value="C:external side of plasma membrane"/>
    <property type="evidence" value="ECO:0007669"/>
    <property type="project" value="TreeGrafter"/>
</dbReference>
<feature type="repeat" description="FG-GAP" evidence="12">
    <location>
        <begin position="341"/>
        <end position="400"/>
    </location>
</feature>
<evidence type="ECO:0000259" key="16">
    <source>
        <dbReference type="Pfam" id="PF20806"/>
    </source>
</evidence>
<dbReference type="Gene3D" id="2.60.40.1530">
    <property type="entry name" value="ntegrin, alpha v. Chain A, domain 4"/>
    <property type="match status" value="1"/>
</dbReference>
<proteinExistence type="inferred from homology"/>
<dbReference type="GO" id="GO:0007229">
    <property type="term" value="P:integrin-mediated signaling pathway"/>
    <property type="evidence" value="ECO:0007669"/>
    <property type="project" value="UniProtKB-KW"/>
</dbReference>
<dbReference type="Gene3D" id="2.60.40.1460">
    <property type="entry name" value="Integrin domains. Chain A, domain 2"/>
    <property type="match status" value="1"/>
</dbReference>
<evidence type="ECO:0000256" key="5">
    <source>
        <dbReference type="ARBA" id="ARBA00022737"/>
    </source>
</evidence>
<evidence type="ECO:0000313" key="17">
    <source>
        <dbReference type="Proteomes" id="UP000515154"/>
    </source>
</evidence>
<dbReference type="GO" id="GO:0007160">
    <property type="term" value="P:cell-matrix adhesion"/>
    <property type="evidence" value="ECO:0007669"/>
    <property type="project" value="TreeGrafter"/>
</dbReference>
<dbReference type="Pfam" id="PF20805">
    <property type="entry name" value="Integrin_A_Ig_2"/>
    <property type="match status" value="1"/>
</dbReference>
<dbReference type="GO" id="GO:0098609">
    <property type="term" value="P:cell-cell adhesion"/>
    <property type="evidence" value="ECO:0007669"/>
    <property type="project" value="TreeGrafter"/>
</dbReference>
<sequence length="1009" mass="113334">MDTLRISTTAWMLALITLLLADLTKCFNLEVENFFVHRGVNGSMFGYSVAVHIDQATSWLLVGAPKAQTAQKNIQEAGGVFRCRTDRQECYIVPFDTAGNSFNNNTLEVEEDKSEEWFGASLETSGKNGVIVACAPRYMYFFGRDKREPIGRCIVKKPSSRMYETYAPCKKGNKWGFHQIGHCQAGMSASLTKNGVKLLIGSPGSYFWQGQIHDINLRSHKAISTKEGPLNNDDMYMGYATAVGEFNGDDIQDYVVSAPKADRHHGKVIIYTQELIHLQSILGQQFGEYFGSAIEAEDLNGDKLDDIIVGAPMHSIYEDVSFEVGCVYVYYQSSKHTFHQNNKDILVGKTIKGRFGWAFAKLKDINFDGYNDFATSAPYGGKDGKGAVYIYHGSVKGVKIEPAQVIDASNLKNGLRTFGYSLSGGMDLDGNGYTDLLVGSYAADKTAFFRARPVVSVQTELNLDPQLINLEQKTCRLLNGNPRTCMQIHTELRYGGINLPPKLRLEVKWTLDALNNKTHRVYYLEAGNEISKTQTFLLVKGEAKSVRHQAYLKENIRDKLTPVGVSLEYRIVQATKRKKRELTPILNKYTSETKISTIQIQKDCGPDNICIPDLVLYVPRTSSQQIIGNRKNLEMQIKVENQKEDAFETQLFVTLPPGVTYVKIQDVKAKISVGCKAIVSGDVNVVVCDLGNPLKKKQKVSLTMKFSPKHVNGSNKFLDFQIQVNCSNKEEKQDIHNNFHNVSIPVKAAADIIILGKSTPDQVIYNSSQGDEIRESYMYNKTIAKHGPSVEHLYEMRNKGDSDVSKSILTIQWPSYDVKGNPLLELVGIPTVISGEGSCEVETTPRITQKKFQLSNTRKRRETEEKFLYTLNCTGKWCSNITCTLGYLKKGDNILVQVRSKLWTSTLLKMEYLDKHQILSKAKLVVTSIPYDLKWDPYDFPSATKELYTLVNPEKLVPKSRSIPIWVIAIAVAAGILLLFLLIVLLWWCGFFKRVKPEDMQELNGDTRQ</sequence>
<dbReference type="PROSITE" id="PS51470">
    <property type="entry name" value="FG_GAP"/>
    <property type="match status" value="5"/>
</dbReference>
<dbReference type="Pfam" id="PF20806">
    <property type="entry name" value="Integrin_A_Ig_3"/>
    <property type="match status" value="1"/>
</dbReference>
<dbReference type="InterPro" id="IPR028994">
    <property type="entry name" value="Integrin_alpha_N"/>
</dbReference>
<keyword evidence="11" id="KW-0325">Glycoprotein</keyword>
<feature type="domain" description="Integrin alpha second immunoglobulin-like" evidence="15">
    <location>
        <begin position="604"/>
        <end position="743"/>
    </location>
</feature>
<dbReference type="Pfam" id="PF01839">
    <property type="entry name" value="FG-GAP"/>
    <property type="match status" value="3"/>
</dbReference>
<dbReference type="InterPro" id="IPR013649">
    <property type="entry name" value="Integrin_alpha_Ig-like_1"/>
</dbReference>
<evidence type="ECO:0000256" key="7">
    <source>
        <dbReference type="ARBA" id="ARBA00022989"/>
    </source>
</evidence>
<dbReference type="InterPro" id="IPR048285">
    <property type="entry name" value="Integrin_alpha_Ig-like_2"/>
</dbReference>
<keyword evidence="7 13" id="KW-1133">Transmembrane helix</keyword>
<feature type="domain" description="Integrin alpha third immunoglobulin-like" evidence="16">
    <location>
        <begin position="754"/>
        <end position="953"/>
    </location>
</feature>
<dbReference type="GO" id="GO:0033627">
    <property type="term" value="P:cell adhesion mediated by integrin"/>
    <property type="evidence" value="ECO:0007669"/>
    <property type="project" value="TreeGrafter"/>
</dbReference>
<dbReference type="RefSeq" id="XP_029640945.1">
    <property type="nucleotide sequence ID" value="XM_029785085.2"/>
</dbReference>
<evidence type="ECO:0000313" key="18">
    <source>
        <dbReference type="RefSeq" id="XP_029640945.1"/>
    </source>
</evidence>
<name>A0A6P7SRL7_9MOLL</name>
<gene>
    <name evidence="18" type="primary">LOC115215786</name>
</gene>
<keyword evidence="9 13" id="KW-0472">Membrane</keyword>
<dbReference type="InterPro" id="IPR048286">
    <property type="entry name" value="Integrin_alpha_Ig-like_3"/>
</dbReference>
<reference evidence="18" key="1">
    <citation type="submission" date="2025-08" db="UniProtKB">
        <authorList>
            <consortium name="RefSeq"/>
        </authorList>
    </citation>
    <scope>IDENTIFICATION</scope>
</reference>
<organism evidence="17 18">
    <name type="scientific">Octopus sinensis</name>
    <name type="common">East Asian common octopus</name>
    <dbReference type="NCBI Taxonomy" id="2607531"/>
    <lineage>
        <taxon>Eukaryota</taxon>
        <taxon>Metazoa</taxon>
        <taxon>Spiralia</taxon>
        <taxon>Lophotrochozoa</taxon>
        <taxon>Mollusca</taxon>
        <taxon>Cephalopoda</taxon>
        <taxon>Coleoidea</taxon>
        <taxon>Octopodiformes</taxon>
        <taxon>Octopoda</taxon>
        <taxon>Incirrata</taxon>
        <taxon>Octopodidae</taxon>
        <taxon>Octopus</taxon>
    </lineage>
</organism>
<dbReference type="SUPFAM" id="SSF69318">
    <property type="entry name" value="Integrin alpha N-terminal domain"/>
    <property type="match status" value="1"/>
</dbReference>
<dbReference type="KEGG" id="osn:115215786"/>
<feature type="repeat" description="FG-GAP" evidence="12">
    <location>
        <begin position="31"/>
        <end position="92"/>
    </location>
</feature>